<evidence type="ECO:0000256" key="4">
    <source>
        <dbReference type="ARBA" id="ARBA00022475"/>
    </source>
</evidence>
<feature type="transmembrane region" description="Helical" evidence="9">
    <location>
        <begin position="378"/>
        <end position="402"/>
    </location>
</feature>
<dbReference type="InterPro" id="IPR001958">
    <property type="entry name" value="Tet-R_TetA/multi-R_MdtG-like"/>
</dbReference>
<dbReference type="GO" id="GO:0005886">
    <property type="term" value="C:plasma membrane"/>
    <property type="evidence" value="ECO:0007669"/>
    <property type="project" value="UniProtKB-SubCell"/>
</dbReference>
<dbReference type="CDD" id="cd17324">
    <property type="entry name" value="MFS_NepI_like"/>
    <property type="match status" value="1"/>
</dbReference>
<dbReference type="InterPro" id="IPR020846">
    <property type="entry name" value="MFS_dom"/>
</dbReference>
<evidence type="ECO:0000256" key="7">
    <source>
        <dbReference type="ARBA" id="ARBA00023136"/>
    </source>
</evidence>
<accession>A0ABD4EFE0</accession>
<name>A0ABD4EFE0_STALU</name>
<evidence type="ECO:0000256" key="9">
    <source>
        <dbReference type="SAM" id="Phobius"/>
    </source>
</evidence>
<feature type="domain" description="Major facilitator superfamily (MFS) profile" evidence="10">
    <location>
        <begin position="18"/>
        <end position="402"/>
    </location>
</feature>
<evidence type="ECO:0000256" key="2">
    <source>
        <dbReference type="ARBA" id="ARBA00019647"/>
    </source>
</evidence>
<evidence type="ECO:0000256" key="1">
    <source>
        <dbReference type="ARBA" id="ARBA00004651"/>
    </source>
</evidence>
<dbReference type="InterPro" id="IPR050189">
    <property type="entry name" value="MFS_Efflux_Transporters"/>
</dbReference>
<dbReference type="Gene3D" id="1.20.1250.20">
    <property type="entry name" value="MFS general substrate transporter like domains"/>
    <property type="match status" value="1"/>
</dbReference>
<feature type="transmembrane region" description="Helical" evidence="9">
    <location>
        <begin position="113"/>
        <end position="133"/>
    </location>
</feature>
<dbReference type="Pfam" id="PF07690">
    <property type="entry name" value="MFS_1"/>
    <property type="match status" value="1"/>
</dbReference>
<feature type="transmembrane region" description="Helical" evidence="9">
    <location>
        <begin position="258"/>
        <end position="281"/>
    </location>
</feature>
<comment type="function">
    <text evidence="8">Involved in quinolone resistance. May constitute a membrane-associated active efflux pump of hydrophilic quinolones.</text>
</comment>
<comment type="subcellular location">
    <subcellularLocation>
        <location evidence="1">Cell membrane</location>
        <topology evidence="1">Multi-pass membrane protein</topology>
    </subcellularLocation>
</comment>
<feature type="transmembrane region" description="Helical" evidence="9">
    <location>
        <begin position="21"/>
        <end position="40"/>
    </location>
</feature>
<dbReference type="Proteomes" id="UP000070063">
    <property type="component" value="Unassembled WGS sequence"/>
</dbReference>
<evidence type="ECO:0000256" key="8">
    <source>
        <dbReference type="ARBA" id="ARBA00024730"/>
    </source>
</evidence>
<proteinExistence type="predicted"/>
<feature type="transmembrane region" description="Helical" evidence="9">
    <location>
        <begin position="225"/>
        <end position="246"/>
    </location>
</feature>
<feature type="transmembrane region" description="Helical" evidence="9">
    <location>
        <begin position="52"/>
        <end position="73"/>
    </location>
</feature>
<evidence type="ECO:0000313" key="11">
    <source>
        <dbReference type="EMBL" id="KXA38273.1"/>
    </source>
</evidence>
<dbReference type="InterPro" id="IPR036259">
    <property type="entry name" value="MFS_trans_sf"/>
</dbReference>
<dbReference type="PRINTS" id="PR01035">
    <property type="entry name" value="TCRTETA"/>
</dbReference>
<keyword evidence="6 9" id="KW-1133">Transmembrane helix</keyword>
<feature type="transmembrane region" description="Helical" evidence="9">
    <location>
        <begin position="145"/>
        <end position="164"/>
    </location>
</feature>
<organism evidence="11 12">
    <name type="scientific">Staphylococcus lugdunensis</name>
    <dbReference type="NCBI Taxonomy" id="28035"/>
    <lineage>
        <taxon>Bacteria</taxon>
        <taxon>Bacillati</taxon>
        <taxon>Bacillota</taxon>
        <taxon>Bacilli</taxon>
        <taxon>Bacillales</taxon>
        <taxon>Staphylococcaceae</taxon>
        <taxon>Staphylococcus</taxon>
    </lineage>
</organism>
<evidence type="ECO:0000256" key="6">
    <source>
        <dbReference type="ARBA" id="ARBA00022989"/>
    </source>
</evidence>
<dbReference type="SUPFAM" id="SSF103473">
    <property type="entry name" value="MFS general substrate transporter"/>
    <property type="match status" value="1"/>
</dbReference>
<keyword evidence="4" id="KW-1003">Cell membrane</keyword>
<keyword evidence="7 9" id="KW-0472">Membrane</keyword>
<dbReference type="InterPro" id="IPR011701">
    <property type="entry name" value="MFS"/>
</dbReference>
<reference evidence="11 12" key="1">
    <citation type="submission" date="2016-01" db="EMBL/GenBank/DDBJ databases">
        <authorList>
            <person name="Mitreva M."/>
            <person name="Pepin K.H."/>
            <person name="Mihindukulasuriya K.A."/>
            <person name="Fulton R."/>
            <person name="Fronick C."/>
            <person name="O'Laughlin M."/>
            <person name="Miner T."/>
            <person name="Herter B."/>
            <person name="Rosa B.A."/>
            <person name="Cordes M."/>
            <person name="Tomlinson C."/>
            <person name="Wollam A."/>
            <person name="Palsikar V.B."/>
            <person name="Mardis E.R."/>
            <person name="Wilson R.K."/>
        </authorList>
    </citation>
    <scope>NUCLEOTIDE SEQUENCE [LARGE SCALE GENOMIC DNA]</scope>
    <source>
        <strain evidence="11 12">MJR7738</strain>
    </source>
</reference>
<feature type="transmembrane region" description="Helical" evidence="9">
    <location>
        <begin position="170"/>
        <end position="192"/>
    </location>
</feature>
<feature type="transmembrane region" description="Helical" evidence="9">
    <location>
        <begin position="351"/>
        <end position="371"/>
    </location>
</feature>
<dbReference type="PROSITE" id="PS50850">
    <property type="entry name" value="MFS"/>
    <property type="match status" value="1"/>
</dbReference>
<dbReference type="EMBL" id="LRQI01000053">
    <property type="protein sequence ID" value="KXA38273.1"/>
    <property type="molecule type" value="Genomic_DNA"/>
</dbReference>
<feature type="transmembrane region" description="Helical" evidence="9">
    <location>
        <begin position="85"/>
        <end position="107"/>
    </location>
</feature>
<keyword evidence="3" id="KW-0813">Transport</keyword>
<evidence type="ECO:0000256" key="5">
    <source>
        <dbReference type="ARBA" id="ARBA00022692"/>
    </source>
</evidence>
<evidence type="ECO:0000256" key="3">
    <source>
        <dbReference type="ARBA" id="ARBA00022448"/>
    </source>
</evidence>
<comment type="caution">
    <text evidence="11">The sequence shown here is derived from an EMBL/GenBank/DDBJ whole genome shotgun (WGS) entry which is preliminary data.</text>
</comment>
<evidence type="ECO:0000313" key="12">
    <source>
        <dbReference type="Proteomes" id="UP000070063"/>
    </source>
</evidence>
<protein>
    <recommendedName>
        <fullName evidence="2">Quinolone resistance protein NorA</fullName>
    </recommendedName>
</protein>
<keyword evidence="5 9" id="KW-0812">Transmembrane</keyword>
<feature type="transmembrane region" description="Helical" evidence="9">
    <location>
        <begin position="293"/>
        <end position="322"/>
    </location>
</feature>
<sequence length="404" mass="43866">MQYKMNDRKERNKVSVMRVATFILSVFIVGMVEMMVAGIMNLMSADLHVSEAVVGQLVTLYALTFAICGPILVKLTHRFSARSVLLWTLLIFIIGNAMIALAPNFTILVIGRILSSAAASLIIVKVLALTAMLTLPKNRGKMIGVVYSGFSAANVFGVPLGTMIGDIVGWRYTFLFIIVVSVLAGILMLYYLPHQRELQQVAGTEQSNGTEASDVPSKIIRPQEVVKFITITFLILVANSATFVYINPLILSHDYTLRFVSVALLMNGVAGVIGTSLGGVFADKWTSKRWLTISIAVFVVMMVLLNIILPYAALLLIGIFVWNIMQWSTNPAIQSGLIEQVEGDTSQVMSWNMSALNAGIGIGGMIGGLVVSQWEVSFLPYVSAAIGLAGLIITLALSNHYINN</sequence>
<dbReference type="PANTHER" id="PTHR43124">
    <property type="entry name" value="PURINE EFFLUX PUMP PBUE"/>
    <property type="match status" value="1"/>
</dbReference>
<dbReference type="AlphaFoldDB" id="A0ABD4EFE0"/>
<dbReference type="PANTHER" id="PTHR43124:SF8">
    <property type="entry name" value="INNER MEMBRANE TRANSPORT PROTEIN YDHP"/>
    <property type="match status" value="1"/>
</dbReference>
<evidence type="ECO:0000259" key="10">
    <source>
        <dbReference type="PROSITE" id="PS50850"/>
    </source>
</evidence>
<gene>
    <name evidence="11" type="ORF">HMPREF3225_01312</name>
</gene>